<accession>A0A0X3TDB1</accession>
<feature type="transmembrane region" description="Helical" evidence="1">
    <location>
        <begin position="33"/>
        <end position="52"/>
    </location>
</feature>
<evidence type="ECO:0000313" key="2">
    <source>
        <dbReference type="EMBL" id="KUJ73111.1"/>
    </source>
</evidence>
<comment type="caution">
    <text evidence="2">The sequence shown here is derived from an EMBL/GenBank/DDBJ whole genome shotgun (WGS) entry which is preliminary data.</text>
</comment>
<evidence type="ECO:0000256" key="1">
    <source>
        <dbReference type="SAM" id="Phobius"/>
    </source>
</evidence>
<evidence type="ECO:0000313" key="3">
    <source>
        <dbReference type="Proteomes" id="UP000053690"/>
    </source>
</evidence>
<dbReference type="AlphaFoldDB" id="A0A0X3TDB1"/>
<name>A0A0X3TDB1_9RHOB</name>
<sequence length="605" mass="67601">MGEVRIVLSIAALLALFFLSPHALQTKAFSTYFQLGIIISLSTIVGIIVLVLKHRGWGASIRSTIGYIVFDPPSVFAALTLTVYLVCAGLNLAVFWLVLLLAGLLTTIGREGRQTKETPFQRLSRADRKPGFLSEQFLFPVATAFSCAAIFAIALSGAEVGYRSVFWILLIATTARLVGYSASDMSPATEGLTENLRRRYSRPRLMYFLLLVLEGGSLLFLLTSLRSNGAPPLPSLYEYKETFLAIYQPDSWYNFVTSSLGIEEYFAAFSAIMFNVSLLSYVVQFSGLPVLVGKDDPFKITDSDFIALAEYAIQSDHYTEAEKYLGAVQIHTNASRETELRLWLARGDVESAARAAQECRELCQQKTDSSSVFRQMMREVRKQLTSRHTENQVLKWAVANGVSDEELAHALIGFTPGSSGLNFVKDALVALGFFKTNPTTSNSQELETQLHIELEGICRDYPLCAFVVLKLGLPEFKNDELHAKVFNNLMKRSYSILGEAILAVFSYNEDVLETLKTLSERYGTLINAKDVDADELLGPLPYFLNLIHHIERPVKGQEKEFAVADVDQVLAIWNNVNGSARNDRELVATIRHIRKRLRRVKRRLS</sequence>
<organism evidence="2 3">
    <name type="scientific">Ruegeria profundi</name>
    <dbReference type="NCBI Taxonomy" id="1685378"/>
    <lineage>
        <taxon>Bacteria</taxon>
        <taxon>Pseudomonadati</taxon>
        <taxon>Pseudomonadota</taxon>
        <taxon>Alphaproteobacteria</taxon>
        <taxon>Rhodobacterales</taxon>
        <taxon>Roseobacteraceae</taxon>
        <taxon>Ruegeria</taxon>
    </lineage>
</organism>
<feature type="transmembrane region" description="Helical" evidence="1">
    <location>
        <begin position="64"/>
        <end position="86"/>
    </location>
</feature>
<gene>
    <name evidence="2" type="ORF">AVO44_20345</name>
</gene>
<dbReference type="EMBL" id="LQBP01000022">
    <property type="protein sequence ID" value="KUJ73111.1"/>
    <property type="molecule type" value="Genomic_DNA"/>
</dbReference>
<feature type="transmembrane region" description="Helical" evidence="1">
    <location>
        <begin position="204"/>
        <end position="225"/>
    </location>
</feature>
<dbReference type="Proteomes" id="UP000053690">
    <property type="component" value="Unassembled WGS sequence"/>
</dbReference>
<keyword evidence="1" id="KW-0812">Transmembrane</keyword>
<keyword evidence="3" id="KW-1185">Reference proteome</keyword>
<feature type="transmembrane region" description="Helical" evidence="1">
    <location>
        <begin position="137"/>
        <end position="158"/>
    </location>
</feature>
<feature type="transmembrane region" description="Helical" evidence="1">
    <location>
        <begin position="92"/>
        <end position="109"/>
    </location>
</feature>
<keyword evidence="1" id="KW-1133">Transmembrane helix</keyword>
<protein>
    <submittedName>
        <fullName evidence="2">Uncharacterized protein</fullName>
    </submittedName>
</protein>
<keyword evidence="1" id="KW-0472">Membrane</keyword>
<feature type="transmembrane region" description="Helical" evidence="1">
    <location>
        <begin position="164"/>
        <end position="183"/>
    </location>
</feature>
<proteinExistence type="predicted"/>
<reference evidence="3" key="1">
    <citation type="submission" date="2015-12" db="EMBL/GenBank/DDBJ databases">
        <authorList>
            <person name="Zhang G."/>
            <person name="Stingl U."/>
        </authorList>
    </citation>
    <scope>NUCLEOTIDE SEQUENCE [LARGE SCALE GENOMIC DNA]</scope>
    <source>
        <strain evidence="3">ZGT108</strain>
    </source>
</reference>